<evidence type="ECO:0000313" key="2">
    <source>
        <dbReference type="RefSeq" id="XP_022818987.1"/>
    </source>
</evidence>
<dbReference type="OrthoDB" id="10046738at2759"/>
<evidence type="ECO:0000313" key="1">
    <source>
        <dbReference type="Proteomes" id="UP000301870"/>
    </source>
</evidence>
<reference evidence="2" key="1">
    <citation type="submission" date="2025-08" db="UniProtKB">
        <authorList>
            <consortium name="RefSeq"/>
        </authorList>
    </citation>
    <scope>IDENTIFICATION</scope>
    <source>
        <strain evidence="2">Ishihara</strain>
        <tissue evidence="2">Whole body</tissue>
    </source>
</reference>
<protein>
    <submittedName>
        <fullName evidence="2">Uncharacterized protein LOC111351320</fullName>
    </submittedName>
</protein>
<sequence>MRCINCGIAIQRLKRHLISSLSAHHQTRLLRWLTNAQTQLPLDTFICQPCFLLLNTEAGEHERLLGHNMVCLGCGKSLRKIRHHNVSMDSPLLAVLISQNSINVPSRNNYICHVCWMRTNRQAGQDLSPKLQEFGLDNIQESASDNVQGLASDNNAAIPNVQVVSPPEPPPLPPVFNRLLQKESTSILLLNYKRALISSVHCIIQQCRNRMLYLVPLFLKRILLQEHSFYVPCSCRVCETHLYSDHWHLLPQMNGIR</sequence>
<accession>A0A9J7DZR6</accession>
<organism evidence="1 2">
    <name type="scientific">Spodoptera litura</name>
    <name type="common">Asian cotton leafworm</name>
    <dbReference type="NCBI Taxonomy" id="69820"/>
    <lineage>
        <taxon>Eukaryota</taxon>
        <taxon>Metazoa</taxon>
        <taxon>Ecdysozoa</taxon>
        <taxon>Arthropoda</taxon>
        <taxon>Hexapoda</taxon>
        <taxon>Insecta</taxon>
        <taxon>Pterygota</taxon>
        <taxon>Neoptera</taxon>
        <taxon>Endopterygota</taxon>
        <taxon>Lepidoptera</taxon>
        <taxon>Glossata</taxon>
        <taxon>Ditrysia</taxon>
        <taxon>Noctuoidea</taxon>
        <taxon>Noctuidae</taxon>
        <taxon>Amphipyrinae</taxon>
        <taxon>Spodoptera</taxon>
    </lineage>
</organism>
<dbReference type="GeneID" id="111351320"/>
<dbReference type="RefSeq" id="XP_022818987.1">
    <property type="nucleotide sequence ID" value="XM_022963219.1"/>
</dbReference>
<dbReference type="Proteomes" id="UP000301870">
    <property type="component" value="Chromosome 13"/>
</dbReference>
<dbReference type="KEGG" id="sliu:111351320"/>
<name>A0A9J7DZR6_SPOLT</name>
<gene>
    <name evidence="2" type="primary">LOC111351320</name>
</gene>
<proteinExistence type="predicted"/>
<dbReference type="AlphaFoldDB" id="A0A9J7DZR6"/>
<keyword evidence="1" id="KW-1185">Reference proteome</keyword>